<dbReference type="EMBL" id="CP072649">
    <property type="protein sequence ID" value="QUW04595.1"/>
    <property type="molecule type" value="Genomic_DNA"/>
</dbReference>
<evidence type="ECO:0000313" key="3">
    <source>
        <dbReference type="EMBL" id="QUW04595.1"/>
    </source>
</evidence>
<evidence type="ECO:0008006" key="5">
    <source>
        <dbReference type="Google" id="ProtNLM"/>
    </source>
</evidence>
<evidence type="ECO:0000256" key="1">
    <source>
        <dbReference type="SAM" id="MobiDB-lite"/>
    </source>
</evidence>
<keyword evidence="4" id="KW-1185">Reference proteome</keyword>
<evidence type="ECO:0000256" key="2">
    <source>
        <dbReference type="SAM" id="SignalP"/>
    </source>
</evidence>
<evidence type="ECO:0000313" key="4">
    <source>
        <dbReference type="Proteomes" id="UP000676506"/>
    </source>
</evidence>
<sequence length="245" mass="28016">MLPITIHNYRQGLRGLLGLALCCVPVVAQEDFKNRPAPSRPTVPPSSQRTVPTGQPVTTPASRPSEGFQGRTERERSIAAAREFFGLTEIPAFYERQVQTILQQQLRDSPELRPYSDILQNFLRRHASWQAISEDLAVFLADSFEERELRQLNAFAATSAGRKLFNNLELFGQGKLNEAQLRRLFDEVELKQIETFSRTAVFQKFTERIPTVFEAGGRVIGERIDRHSAELTEAIQRRQRQPRRP</sequence>
<gene>
    <name evidence="3" type="ORF">J8C06_12490</name>
</gene>
<proteinExistence type="predicted"/>
<protein>
    <recommendedName>
        <fullName evidence="5">DUF2059 domain-containing protein</fullName>
    </recommendedName>
</protein>
<dbReference type="RefSeq" id="WP_211430484.1">
    <property type="nucleotide sequence ID" value="NZ_CP072649.1"/>
</dbReference>
<feature type="compositionally biased region" description="Polar residues" evidence="1">
    <location>
        <begin position="45"/>
        <end position="62"/>
    </location>
</feature>
<accession>A0ABX8BGG4</accession>
<dbReference type="Proteomes" id="UP000676506">
    <property type="component" value="Chromosome 2"/>
</dbReference>
<organism evidence="3 4">
    <name type="scientific">Chloracidobacterium validum</name>
    <dbReference type="NCBI Taxonomy" id="2821543"/>
    <lineage>
        <taxon>Bacteria</taxon>
        <taxon>Pseudomonadati</taxon>
        <taxon>Acidobacteriota</taxon>
        <taxon>Terriglobia</taxon>
        <taxon>Terriglobales</taxon>
        <taxon>Acidobacteriaceae</taxon>
        <taxon>Chloracidobacterium</taxon>
    </lineage>
</organism>
<name>A0ABX8BGG4_9BACT</name>
<keyword evidence="2" id="KW-0732">Signal</keyword>
<feature type="region of interest" description="Disordered" evidence="1">
    <location>
        <begin position="33"/>
        <end position="73"/>
    </location>
</feature>
<feature type="signal peptide" evidence="2">
    <location>
        <begin position="1"/>
        <end position="28"/>
    </location>
</feature>
<feature type="chain" id="PRO_5045226634" description="DUF2059 domain-containing protein" evidence="2">
    <location>
        <begin position="29"/>
        <end position="245"/>
    </location>
</feature>
<reference evidence="3 4" key="1">
    <citation type="submission" date="2021-03" db="EMBL/GenBank/DDBJ databases">
        <title>Genomic and phenotypic characterization of Chloracidobacterium isolates provides evidence for multiple species.</title>
        <authorList>
            <person name="Saini M.K."/>
            <person name="Costas A.M.G."/>
            <person name="Tank M."/>
            <person name="Bryant D.A."/>
        </authorList>
    </citation>
    <scope>NUCLEOTIDE SEQUENCE [LARGE SCALE GENOMIC DNA]</scope>
    <source>
        <strain evidence="3 4">BV2-C</strain>
    </source>
</reference>